<organism evidence="1 2">
    <name type="scientific">Solanum pinnatisectum</name>
    <name type="common">tansyleaf nightshade</name>
    <dbReference type="NCBI Taxonomy" id="50273"/>
    <lineage>
        <taxon>Eukaryota</taxon>
        <taxon>Viridiplantae</taxon>
        <taxon>Streptophyta</taxon>
        <taxon>Embryophyta</taxon>
        <taxon>Tracheophyta</taxon>
        <taxon>Spermatophyta</taxon>
        <taxon>Magnoliopsida</taxon>
        <taxon>eudicotyledons</taxon>
        <taxon>Gunneridae</taxon>
        <taxon>Pentapetalae</taxon>
        <taxon>asterids</taxon>
        <taxon>lamiids</taxon>
        <taxon>Solanales</taxon>
        <taxon>Solanaceae</taxon>
        <taxon>Solanoideae</taxon>
        <taxon>Solaneae</taxon>
        <taxon>Solanum</taxon>
    </lineage>
</organism>
<evidence type="ECO:0000313" key="1">
    <source>
        <dbReference type="EMBL" id="KAK4729822.1"/>
    </source>
</evidence>
<comment type="caution">
    <text evidence="1">The sequence shown here is derived from an EMBL/GenBank/DDBJ whole genome shotgun (WGS) entry which is preliminary data.</text>
</comment>
<dbReference type="AlphaFoldDB" id="A0AAV9LZL5"/>
<accession>A0AAV9LZL5</accession>
<name>A0AAV9LZL5_9SOLN</name>
<proteinExistence type="predicted"/>
<dbReference type="EMBL" id="JAWPEI010000004">
    <property type="protein sequence ID" value="KAK4729822.1"/>
    <property type="molecule type" value="Genomic_DNA"/>
</dbReference>
<gene>
    <name evidence="1" type="ORF">R3W88_022810</name>
</gene>
<protein>
    <submittedName>
        <fullName evidence="1">Uncharacterized protein</fullName>
    </submittedName>
</protein>
<dbReference type="Proteomes" id="UP001311915">
    <property type="component" value="Unassembled WGS sequence"/>
</dbReference>
<keyword evidence="2" id="KW-1185">Reference proteome</keyword>
<reference evidence="1 2" key="1">
    <citation type="submission" date="2023-10" db="EMBL/GenBank/DDBJ databases">
        <title>Genome-Wide Identification Analysis in wild type Solanum Pinnatisectum Reveals Some Genes Defensing Phytophthora Infestans.</title>
        <authorList>
            <person name="Sun C."/>
        </authorList>
    </citation>
    <scope>NUCLEOTIDE SEQUENCE [LARGE SCALE GENOMIC DNA]</scope>
    <source>
        <strain evidence="1">LQN</strain>
        <tissue evidence="1">Leaf</tissue>
    </source>
</reference>
<sequence length="114" mass="12446">MKIGVKNGVSIRGGSPTYYRGPHKIFFEKIFLGAPGNHIHGLYDTKNGGFWVIPKKGPVNTEMDIKNGVSIGSGSPTHYGGPHNFFEKIFLGALGRQSHGLNKTHEKSRILVDS</sequence>
<evidence type="ECO:0000313" key="2">
    <source>
        <dbReference type="Proteomes" id="UP001311915"/>
    </source>
</evidence>